<dbReference type="NCBIfam" id="TIGR00231">
    <property type="entry name" value="small_GTP"/>
    <property type="match status" value="1"/>
</dbReference>
<evidence type="ECO:0000256" key="7">
    <source>
        <dbReference type="ARBA" id="ARBA00022917"/>
    </source>
</evidence>
<evidence type="ECO:0000256" key="3">
    <source>
        <dbReference type="ARBA" id="ARBA00020675"/>
    </source>
</evidence>
<gene>
    <name evidence="10 15" type="primary">infB</name>
    <name evidence="15" type="ORF">IAA66_08175</name>
</gene>
<keyword evidence="6 10" id="KW-0547">Nucleotide-binding</keyword>
<feature type="binding site" evidence="10">
    <location>
        <begin position="450"/>
        <end position="457"/>
    </location>
    <ligand>
        <name>GTP</name>
        <dbReference type="ChEBI" id="CHEBI:37565"/>
    </ligand>
</feature>
<dbReference type="InterPro" id="IPR005225">
    <property type="entry name" value="Small_GTP-bd"/>
</dbReference>
<dbReference type="Pfam" id="PF22042">
    <property type="entry name" value="EF-G_D2"/>
    <property type="match status" value="1"/>
</dbReference>
<keyword evidence="4 10" id="KW-0963">Cytoplasm</keyword>
<dbReference type="Pfam" id="PF03144">
    <property type="entry name" value="GTP_EFTU_D2"/>
    <property type="match status" value="1"/>
</dbReference>
<dbReference type="PROSITE" id="PS01176">
    <property type="entry name" value="IF2"/>
    <property type="match status" value="1"/>
</dbReference>
<feature type="domain" description="Tr-type G" evidence="14">
    <location>
        <begin position="441"/>
        <end position="609"/>
    </location>
</feature>
<feature type="binding site" evidence="10">
    <location>
        <begin position="496"/>
        <end position="500"/>
    </location>
    <ligand>
        <name>GTP</name>
        <dbReference type="ChEBI" id="CHEBI:37565"/>
    </ligand>
</feature>
<dbReference type="Gene3D" id="3.40.50.10050">
    <property type="entry name" value="Translation initiation factor IF- 2, domain 3"/>
    <property type="match status" value="1"/>
</dbReference>
<accession>A0A9D0YY53</accession>
<comment type="similarity">
    <text evidence="2 10 11">Belongs to the TRAFAC class translation factor GTPase superfamily. Classic translation factor GTPase family. IF-2 subfamily.</text>
</comment>
<reference evidence="15" key="2">
    <citation type="journal article" date="2021" name="PeerJ">
        <title>Extensive microbial diversity within the chicken gut microbiome revealed by metagenomics and culture.</title>
        <authorList>
            <person name="Gilroy R."/>
            <person name="Ravi A."/>
            <person name="Getino M."/>
            <person name="Pursley I."/>
            <person name="Horton D.L."/>
            <person name="Alikhan N.F."/>
            <person name="Baker D."/>
            <person name="Gharbi K."/>
            <person name="Hall N."/>
            <person name="Watson M."/>
            <person name="Adriaenssens E.M."/>
            <person name="Foster-Nyarko E."/>
            <person name="Jarju S."/>
            <person name="Secka A."/>
            <person name="Antonio M."/>
            <person name="Oren A."/>
            <person name="Chaudhuri R.R."/>
            <person name="La Ragione R."/>
            <person name="Hildebrand F."/>
            <person name="Pallen M.J."/>
        </authorList>
    </citation>
    <scope>NUCLEOTIDE SEQUENCE</scope>
    <source>
        <strain evidence="15">ChiHile30-977</strain>
    </source>
</reference>
<organism evidence="15 16">
    <name type="scientific">Candidatus Avichristensenella intestinipullorum</name>
    <dbReference type="NCBI Taxonomy" id="2840693"/>
    <lineage>
        <taxon>Bacteria</taxon>
        <taxon>Bacillati</taxon>
        <taxon>Bacillota</taxon>
        <taxon>Clostridia</taxon>
        <taxon>Candidatus Avichristensenella</taxon>
    </lineage>
</organism>
<feature type="compositionally biased region" description="Pro residues" evidence="13">
    <location>
        <begin position="137"/>
        <end position="156"/>
    </location>
</feature>
<dbReference type="CDD" id="cd03702">
    <property type="entry name" value="IF2_mtIF2_II"/>
    <property type="match status" value="1"/>
</dbReference>
<evidence type="ECO:0000256" key="2">
    <source>
        <dbReference type="ARBA" id="ARBA00007733"/>
    </source>
</evidence>
<dbReference type="CDD" id="cd03692">
    <property type="entry name" value="mtIF2_IVc"/>
    <property type="match status" value="1"/>
</dbReference>
<dbReference type="InterPro" id="IPR023115">
    <property type="entry name" value="TIF_IF2_dom3"/>
</dbReference>
<dbReference type="NCBIfam" id="TIGR00487">
    <property type="entry name" value="IF-2"/>
    <property type="match status" value="1"/>
</dbReference>
<keyword evidence="8 10" id="KW-0342">GTP-binding</keyword>
<dbReference type="InterPro" id="IPR044145">
    <property type="entry name" value="IF2_II"/>
</dbReference>
<comment type="function">
    <text evidence="9 10 11">One of the essential components for the initiation of protein synthesis. Protects formylmethionyl-tRNA from spontaneous hydrolysis and promotes its binding to the 30S ribosomal subunits. Also involved in the hydrolysis of GTP during the formation of the 70S ribosomal complex.</text>
</comment>
<dbReference type="InterPro" id="IPR015760">
    <property type="entry name" value="TIF_IF2"/>
</dbReference>
<evidence type="ECO:0000256" key="5">
    <source>
        <dbReference type="ARBA" id="ARBA00022540"/>
    </source>
</evidence>
<feature type="compositionally biased region" description="Gly residues" evidence="13">
    <location>
        <begin position="271"/>
        <end position="282"/>
    </location>
</feature>
<dbReference type="CDD" id="cd01887">
    <property type="entry name" value="IF2_eIF5B"/>
    <property type="match status" value="1"/>
</dbReference>
<proteinExistence type="inferred from homology"/>
<dbReference type="FunFam" id="3.40.50.10050:FF:000001">
    <property type="entry name" value="Translation initiation factor IF-2"/>
    <property type="match status" value="1"/>
</dbReference>
<dbReference type="PANTHER" id="PTHR43381">
    <property type="entry name" value="TRANSLATION INITIATION FACTOR IF-2-RELATED"/>
    <property type="match status" value="1"/>
</dbReference>
<evidence type="ECO:0000256" key="1">
    <source>
        <dbReference type="ARBA" id="ARBA00004496"/>
    </source>
</evidence>
<dbReference type="EMBL" id="DVFI01000112">
    <property type="protein sequence ID" value="HIQ63541.1"/>
    <property type="molecule type" value="Genomic_DNA"/>
</dbReference>
<keyword evidence="7 10" id="KW-0648">Protein biosynthesis</keyword>
<evidence type="ECO:0000256" key="8">
    <source>
        <dbReference type="ARBA" id="ARBA00023134"/>
    </source>
</evidence>
<dbReference type="GO" id="GO:0003924">
    <property type="term" value="F:GTPase activity"/>
    <property type="evidence" value="ECO:0007669"/>
    <property type="project" value="UniProtKB-UniRule"/>
</dbReference>
<dbReference type="InterPro" id="IPR006847">
    <property type="entry name" value="IF2_N"/>
</dbReference>
<feature type="region of interest" description="Disordered" evidence="13">
    <location>
        <begin position="49"/>
        <end position="349"/>
    </location>
</feature>
<dbReference type="Pfam" id="PF00009">
    <property type="entry name" value="GTP_EFTU"/>
    <property type="match status" value="1"/>
</dbReference>
<comment type="caution">
    <text evidence="15">The sequence shown here is derived from an EMBL/GenBank/DDBJ whole genome shotgun (WGS) entry which is preliminary data.</text>
</comment>
<name>A0A9D0YY53_9FIRM</name>
<sequence length="938" mass="101547">MSKLKVQEATKELSLGASKLLEDVLRIRRSASDTLASLKKIEQTFVQQEEERREAERLEQQRLAQEKQSTAWIMPEEEPQAEPLTETEPEAQPAPVQETSAEPAAQETPAQAEQPAAAEPAVREKPAPAPGEEAKPAPKPVPPAPGPRPMQPPRPQGPYGRPAPGNPAYGRPAPGQQGPYGRPAPGNPAYGRPAPGQQGPYGRPAPGNPAYGRPAPGQQGPYGRPAPGNPAYGRPAPGQQGPYGRPAPGNPAYGRPAPGQNAGRPPFAGGPARGGVRPGGRMKGPELTPTVEKERVSNYDPNKKLYQRQHDPERTRNRKGGVREVGIAPDDDIMRGSGRKRRKQQSVQQTMAPIKIEKAYMTAETITVKDLTERIGKPAGEIIKKLLLLGVMATINQELDYDTASLVCTEFGVELERKLEKTAEDILTEENFEDAEEDLVERPPVVTIMGHVDHGKTSLLDYIRKSHVTEGEAGGITQHIGAYQVELNGRLITFLDTPGHEAFTAMRARGAQATDIAVLVVAADDGVMPQTIEAINHAKAANVPVIVAINKMDKEGANPDRVKQDLTAYNLLAEEWGGDTIMTPVSAVTGEGVDQLLEMILLVADMQQLRANPNRRAHGIIIEAKLDKGRGPVATVLVQNGTLRIGDTIVAGMAYGRIRAMVNERGERVKAAGPSTPVEVIGFGEVPDAGDELSAVDERLSRQVVEERREKQRAALIKSSAKVSLDDLFTKISEGEIKDLNLIIKADVQGSVEAVRQSLERLSNSEVRVHTIHGGVGAITENDVMLATTAGAIIIGFNVRPENNARDMALREGVDIRLYRIIYQAIEDVEKAMKGLLAPQYREVILGHAQVRNTFKVSGVGTVAGCYVTDGKVQRNASVRLLRDNVVVFEGNLDSLKRFKDDAREVAAGFECGVGLEKFNDVKEGDVIECFVNEEVER</sequence>
<dbReference type="Gene3D" id="2.40.30.10">
    <property type="entry name" value="Translation factors"/>
    <property type="match status" value="2"/>
</dbReference>
<dbReference type="GO" id="GO:0005829">
    <property type="term" value="C:cytosol"/>
    <property type="evidence" value="ECO:0007669"/>
    <property type="project" value="TreeGrafter"/>
</dbReference>
<dbReference type="HAMAP" id="MF_00100_B">
    <property type="entry name" value="IF_2_B"/>
    <property type="match status" value="1"/>
</dbReference>
<dbReference type="FunFam" id="2.40.30.10:FF:000007">
    <property type="entry name" value="Translation initiation factor IF-2"/>
    <property type="match status" value="1"/>
</dbReference>
<dbReference type="SUPFAM" id="SSF52156">
    <property type="entry name" value="Initiation factor IF2/eIF5b, domain 3"/>
    <property type="match status" value="1"/>
</dbReference>
<dbReference type="Pfam" id="PF04760">
    <property type="entry name" value="IF2_N"/>
    <property type="match status" value="1"/>
</dbReference>
<evidence type="ECO:0000256" key="11">
    <source>
        <dbReference type="RuleBase" id="RU000644"/>
    </source>
</evidence>
<reference evidence="15" key="1">
    <citation type="submission" date="2020-10" db="EMBL/GenBank/DDBJ databases">
        <authorList>
            <person name="Gilroy R."/>
        </authorList>
    </citation>
    <scope>NUCLEOTIDE SEQUENCE</scope>
    <source>
        <strain evidence="15">ChiHile30-977</strain>
    </source>
</reference>
<protein>
    <recommendedName>
        <fullName evidence="3 10">Translation initiation factor IF-2</fullName>
    </recommendedName>
</protein>
<dbReference type="AlphaFoldDB" id="A0A9D0YY53"/>
<evidence type="ECO:0000256" key="12">
    <source>
        <dbReference type="RuleBase" id="RU000645"/>
    </source>
</evidence>
<feature type="binding site" evidence="10">
    <location>
        <begin position="550"/>
        <end position="553"/>
    </location>
    <ligand>
        <name>GTP</name>
        <dbReference type="ChEBI" id="CHEBI:37565"/>
    </ligand>
</feature>
<dbReference type="FunFam" id="3.40.50.300:FF:000019">
    <property type="entry name" value="Translation initiation factor IF-2"/>
    <property type="match status" value="1"/>
</dbReference>
<comment type="subcellular location">
    <subcellularLocation>
        <location evidence="1 10 12">Cytoplasm</location>
    </subcellularLocation>
</comment>
<dbReference type="Gene3D" id="3.40.50.300">
    <property type="entry name" value="P-loop containing nucleotide triphosphate hydrolases"/>
    <property type="match status" value="1"/>
</dbReference>
<evidence type="ECO:0000256" key="4">
    <source>
        <dbReference type="ARBA" id="ARBA00022490"/>
    </source>
</evidence>
<keyword evidence="5 10" id="KW-0396">Initiation factor</keyword>
<dbReference type="Pfam" id="PF11987">
    <property type="entry name" value="IF-2"/>
    <property type="match status" value="1"/>
</dbReference>
<dbReference type="GO" id="GO:0003743">
    <property type="term" value="F:translation initiation factor activity"/>
    <property type="evidence" value="ECO:0007669"/>
    <property type="project" value="UniProtKB-UniRule"/>
</dbReference>
<evidence type="ECO:0000256" key="10">
    <source>
        <dbReference type="HAMAP-Rule" id="MF_00100"/>
    </source>
</evidence>
<evidence type="ECO:0000313" key="15">
    <source>
        <dbReference type="EMBL" id="HIQ63541.1"/>
    </source>
</evidence>
<dbReference type="PROSITE" id="PS51722">
    <property type="entry name" value="G_TR_2"/>
    <property type="match status" value="1"/>
</dbReference>
<dbReference type="InterPro" id="IPR000178">
    <property type="entry name" value="TF_IF2_bacterial-like"/>
</dbReference>
<evidence type="ECO:0000259" key="14">
    <source>
        <dbReference type="PROSITE" id="PS51722"/>
    </source>
</evidence>
<dbReference type="Proteomes" id="UP000886819">
    <property type="component" value="Unassembled WGS sequence"/>
</dbReference>
<dbReference type="InterPro" id="IPR004161">
    <property type="entry name" value="EFTu-like_2"/>
</dbReference>
<dbReference type="InterPro" id="IPR009000">
    <property type="entry name" value="Transl_B-barrel_sf"/>
</dbReference>
<evidence type="ECO:0000256" key="6">
    <source>
        <dbReference type="ARBA" id="ARBA00022741"/>
    </source>
</evidence>
<dbReference type="GO" id="GO:0005525">
    <property type="term" value="F:GTP binding"/>
    <property type="evidence" value="ECO:0007669"/>
    <property type="project" value="UniProtKB-KW"/>
</dbReference>
<evidence type="ECO:0000256" key="13">
    <source>
        <dbReference type="SAM" id="MobiDB-lite"/>
    </source>
</evidence>
<dbReference type="FunFam" id="2.40.30.10:FF:000008">
    <property type="entry name" value="Translation initiation factor IF-2"/>
    <property type="match status" value="1"/>
</dbReference>
<dbReference type="InterPro" id="IPR053905">
    <property type="entry name" value="EF-G-like_DII"/>
</dbReference>
<feature type="compositionally biased region" description="Low complexity" evidence="13">
    <location>
        <begin position="97"/>
        <end position="120"/>
    </location>
</feature>
<dbReference type="PANTHER" id="PTHR43381:SF5">
    <property type="entry name" value="TR-TYPE G DOMAIN-CONTAINING PROTEIN"/>
    <property type="match status" value="1"/>
</dbReference>
<dbReference type="InterPro" id="IPR027417">
    <property type="entry name" value="P-loop_NTPase"/>
</dbReference>
<dbReference type="SUPFAM" id="SSF50447">
    <property type="entry name" value="Translation proteins"/>
    <property type="match status" value="2"/>
</dbReference>
<feature type="region of interest" description="G-domain" evidence="10">
    <location>
        <begin position="444"/>
        <end position="592"/>
    </location>
</feature>
<feature type="compositionally biased region" description="Basic and acidic residues" evidence="13">
    <location>
        <begin position="121"/>
        <end position="136"/>
    </location>
</feature>
<feature type="compositionally biased region" description="Acidic residues" evidence="13">
    <location>
        <begin position="75"/>
        <end position="89"/>
    </location>
</feature>
<feature type="compositionally biased region" description="Basic and acidic residues" evidence="13">
    <location>
        <begin position="49"/>
        <end position="60"/>
    </location>
</feature>
<evidence type="ECO:0000313" key="16">
    <source>
        <dbReference type="Proteomes" id="UP000886819"/>
    </source>
</evidence>
<dbReference type="InterPro" id="IPR036925">
    <property type="entry name" value="TIF_IF2_dom3_sf"/>
</dbReference>
<dbReference type="InterPro" id="IPR000795">
    <property type="entry name" value="T_Tr_GTP-bd_dom"/>
</dbReference>
<evidence type="ECO:0000256" key="9">
    <source>
        <dbReference type="ARBA" id="ARBA00025162"/>
    </source>
</evidence>
<dbReference type="SUPFAM" id="SSF52540">
    <property type="entry name" value="P-loop containing nucleoside triphosphate hydrolases"/>
    <property type="match status" value="1"/>
</dbReference>
<feature type="compositionally biased region" description="Basic and acidic residues" evidence="13">
    <location>
        <begin position="291"/>
        <end position="315"/>
    </location>
</feature>